<protein>
    <submittedName>
        <fullName evidence="2">Uncharacterized protein</fullName>
    </submittedName>
</protein>
<feature type="signal peptide" evidence="1">
    <location>
        <begin position="1"/>
        <end position="19"/>
    </location>
</feature>
<dbReference type="RefSeq" id="WP_206722015.1">
    <property type="nucleotide sequence ID" value="NZ_CP071090.1"/>
</dbReference>
<organism evidence="2 3">
    <name type="scientific">Pyxidicoccus parkwayensis</name>
    <dbReference type="NCBI Taxonomy" id="2813578"/>
    <lineage>
        <taxon>Bacteria</taxon>
        <taxon>Pseudomonadati</taxon>
        <taxon>Myxococcota</taxon>
        <taxon>Myxococcia</taxon>
        <taxon>Myxococcales</taxon>
        <taxon>Cystobacterineae</taxon>
        <taxon>Myxococcaceae</taxon>
        <taxon>Pyxidicoccus</taxon>
    </lineage>
</organism>
<sequence length="463" mass="49753">MHRLSLFVAVLLLAGTAHAVDDAALWRAAYTLDKPGKGEAAEATLLQGGASAYDVLTKLARVNGEERALAMAAGQRMCPMFLMHRMSMNGLAAQSRLPEKLSQLALKMLVQSKELRQRAETSAEPFDRALALLAAEAVPDALPGAVERMGKEQEPWLVLWATNFVGCVMQLDRAKAASLSELLKPLSERAQALRDAKTCEEPSQVDPHWVELLASGTATVQGWSRTGDELRVPVNAGPGESLDVLPGCAVALYEAVAERGRYVRELLIPVATEQWAAKGARQAAGARAVKDLEHYPENQRNQVAATLVNAGFTVPVKVTFQTEQFFVQEELLEAAARQGAPEAKAAILQAAFCRDAGSISPVRLLGFVKGREAADLAHQVARKCPRVLPDATAALVRLKDLRALALLGPALAAPGFSRDSLRDALMESLTPQVAAKLRALAEKKAAGAEEMVRVLKAAQVMRE</sequence>
<name>A0ABX7NNT9_9BACT</name>
<proteinExistence type="predicted"/>
<evidence type="ECO:0000313" key="2">
    <source>
        <dbReference type="EMBL" id="QSQ20435.1"/>
    </source>
</evidence>
<keyword evidence="3" id="KW-1185">Reference proteome</keyword>
<keyword evidence="1" id="KW-0732">Signal</keyword>
<accession>A0ABX7NNT9</accession>
<reference evidence="2 3" key="1">
    <citation type="submission" date="2021-02" db="EMBL/GenBank/DDBJ databases">
        <title>De Novo genome assembly of isolated myxobacteria.</title>
        <authorList>
            <person name="Stevens D.C."/>
        </authorList>
    </citation>
    <scope>NUCLEOTIDE SEQUENCE [LARGE SCALE GENOMIC DNA]</scope>
    <source>
        <strain evidence="3">SCPEA02</strain>
    </source>
</reference>
<evidence type="ECO:0000256" key="1">
    <source>
        <dbReference type="SAM" id="SignalP"/>
    </source>
</evidence>
<feature type="chain" id="PRO_5045934008" evidence="1">
    <location>
        <begin position="20"/>
        <end position="463"/>
    </location>
</feature>
<dbReference type="EMBL" id="CP071090">
    <property type="protein sequence ID" value="QSQ20435.1"/>
    <property type="molecule type" value="Genomic_DNA"/>
</dbReference>
<dbReference type="Proteomes" id="UP000662747">
    <property type="component" value="Chromosome"/>
</dbReference>
<evidence type="ECO:0000313" key="3">
    <source>
        <dbReference type="Proteomes" id="UP000662747"/>
    </source>
</evidence>
<gene>
    <name evidence="2" type="ORF">JY651_35040</name>
</gene>